<evidence type="ECO:0000313" key="2">
    <source>
        <dbReference type="Proteomes" id="UP000659172"/>
    </source>
</evidence>
<dbReference type="Proteomes" id="UP000659172">
    <property type="component" value="Unassembled WGS sequence"/>
</dbReference>
<gene>
    <name evidence="1" type="ORF">HV823_19730</name>
</gene>
<dbReference type="RefSeq" id="WP_176951464.1">
    <property type="nucleotide sequence ID" value="NZ_JABXYK010000014.1"/>
</dbReference>
<dbReference type="EMBL" id="JABXYK010000014">
    <property type="protein sequence ID" value="NVP57494.1"/>
    <property type="molecule type" value="Genomic_DNA"/>
</dbReference>
<protein>
    <submittedName>
        <fullName evidence="1">Uncharacterized protein</fullName>
    </submittedName>
</protein>
<comment type="caution">
    <text evidence="1">The sequence shown here is derived from an EMBL/GenBank/DDBJ whole genome shotgun (WGS) entry which is preliminary data.</text>
</comment>
<reference evidence="1 2" key="1">
    <citation type="submission" date="2020-06" db="EMBL/GenBank/DDBJ databases">
        <title>Rhizobium sp.nov. isolated from the tomato plant.</title>
        <authorList>
            <person name="Thin K.K."/>
            <person name="Zhang X."/>
            <person name="He S."/>
        </authorList>
    </citation>
    <scope>NUCLEOTIDE SEQUENCE [LARGE SCALE GENOMIC DNA]</scope>
    <source>
        <strain evidence="1 2">DBTS2</strain>
    </source>
</reference>
<sequence>MKVSVPLEAFPELGTVANPAVLYDGNDAFVCYEASLRAGGGNVVLKFGEVIDFRITPMNVEGLKECRYAVHPWRFNEIVGGEETFKWKALNPRFWLISFNDVMIEVLFETVSLIHRDTEGGPQHRTLIGALPD</sequence>
<organism evidence="1 2">
    <name type="scientific">Mycoplana rhizolycopersici</name>
    <dbReference type="NCBI Taxonomy" id="2746702"/>
    <lineage>
        <taxon>Bacteria</taxon>
        <taxon>Pseudomonadati</taxon>
        <taxon>Pseudomonadota</taxon>
        <taxon>Alphaproteobacteria</taxon>
        <taxon>Hyphomicrobiales</taxon>
        <taxon>Rhizobiaceae</taxon>
        <taxon>Mycoplana</taxon>
    </lineage>
</organism>
<name>A0ABX2QMF3_9HYPH</name>
<keyword evidence="2" id="KW-1185">Reference proteome</keyword>
<proteinExistence type="predicted"/>
<accession>A0ABX2QMF3</accession>
<evidence type="ECO:0000313" key="1">
    <source>
        <dbReference type="EMBL" id="NVP57494.1"/>
    </source>
</evidence>